<dbReference type="AlphaFoldDB" id="L2GX80"/>
<evidence type="ECO:0000256" key="1">
    <source>
        <dbReference type="SAM" id="MobiDB-lite"/>
    </source>
</evidence>
<dbReference type="EMBL" id="GL877410">
    <property type="protein sequence ID" value="ELA47868.1"/>
    <property type="molecule type" value="Genomic_DNA"/>
</dbReference>
<organism evidence="3 4">
    <name type="scientific">Vavraia culicis (isolate floridensis)</name>
    <name type="common">Microsporidian parasite</name>
    <dbReference type="NCBI Taxonomy" id="948595"/>
    <lineage>
        <taxon>Eukaryota</taxon>
        <taxon>Fungi</taxon>
        <taxon>Fungi incertae sedis</taxon>
        <taxon>Microsporidia</taxon>
        <taxon>Pleistophoridae</taxon>
        <taxon>Vavraia</taxon>
    </lineage>
</organism>
<protein>
    <recommendedName>
        <fullName evidence="5">Secreted protein</fullName>
    </recommendedName>
</protein>
<keyword evidence="2" id="KW-0732">Signal</keyword>
<evidence type="ECO:0008006" key="5">
    <source>
        <dbReference type="Google" id="ProtNLM"/>
    </source>
</evidence>
<accession>L2GX80</accession>
<feature type="region of interest" description="Disordered" evidence="1">
    <location>
        <begin position="48"/>
        <end position="71"/>
    </location>
</feature>
<feature type="chain" id="PRO_5003960442" description="Secreted protein" evidence="2">
    <location>
        <begin position="19"/>
        <end position="148"/>
    </location>
</feature>
<evidence type="ECO:0000313" key="3">
    <source>
        <dbReference type="EMBL" id="ELA47868.1"/>
    </source>
</evidence>
<feature type="signal peptide" evidence="2">
    <location>
        <begin position="1"/>
        <end position="18"/>
    </location>
</feature>
<dbReference type="VEuPathDB" id="MicrosporidiaDB:VCUG_00588"/>
<proteinExistence type="predicted"/>
<evidence type="ECO:0000256" key="2">
    <source>
        <dbReference type="SAM" id="SignalP"/>
    </source>
</evidence>
<keyword evidence="4" id="KW-1185">Reference proteome</keyword>
<dbReference type="InParanoid" id="L2GX80"/>
<sequence length="148" mass="16572">MTILPIIITFLRFSNVLSGNIPDCHDLSSSEPDDYDDKQCLLKRSAAKRKSCSYSHKSKEAQQNHKKHSKNELDCSEKCSCRIRHNHGKAGKKTADIEQHTPNNDQSSDKFFDHDDTSYTPLLGTESKNCSGVGKKGIKGDIMKCTLL</sequence>
<dbReference type="GeneID" id="19878473"/>
<dbReference type="HOGENOM" id="CLU_1760193_0_0_1"/>
<evidence type="ECO:0000313" key="4">
    <source>
        <dbReference type="Proteomes" id="UP000011081"/>
    </source>
</evidence>
<dbReference type="Proteomes" id="UP000011081">
    <property type="component" value="Unassembled WGS sequence"/>
</dbReference>
<feature type="region of interest" description="Disordered" evidence="1">
    <location>
        <begin position="87"/>
        <end position="113"/>
    </location>
</feature>
<name>L2GX80_VAVCU</name>
<dbReference type="RefSeq" id="XP_008073611.1">
    <property type="nucleotide sequence ID" value="XM_008075420.1"/>
</dbReference>
<reference evidence="4" key="1">
    <citation type="submission" date="2011-03" db="EMBL/GenBank/DDBJ databases">
        <title>The genome sequence of Vavraia culicis strain floridensis.</title>
        <authorList>
            <consortium name="The Broad Institute Genome Sequencing Platform"/>
            <person name="Cuomo C."/>
            <person name="Becnel J."/>
            <person name="Sanscrainte N."/>
            <person name="Young S.K."/>
            <person name="Zeng Q."/>
            <person name="Gargeya S."/>
            <person name="Fitzgerald M."/>
            <person name="Haas B."/>
            <person name="Abouelleil A."/>
            <person name="Alvarado L."/>
            <person name="Arachchi H.M."/>
            <person name="Berlin A."/>
            <person name="Chapman S.B."/>
            <person name="Gearin G."/>
            <person name="Goldberg J."/>
            <person name="Griggs A."/>
            <person name="Gujja S."/>
            <person name="Hansen M."/>
            <person name="Heiman D."/>
            <person name="Howarth C."/>
            <person name="Larimer J."/>
            <person name="Lui A."/>
            <person name="MacDonald P.J.P."/>
            <person name="McCowen C."/>
            <person name="Montmayeur A."/>
            <person name="Murphy C."/>
            <person name="Neiman D."/>
            <person name="Pearson M."/>
            <person name="Priest M."/>
            <person name="Roberts A."/>
            <person name="Saif S."/>
            <person name="Shea T."/>
            <person name="Sisk P."/>
            <person name="Stolte C."/>
            <person name="Sykes S."/>
            <person name="Wortman J."/>
            <person name="Nusbaum C."/>
            <person name="Birren B."/>
        </authorList>
    </citation>
    <scope>NUCLEOTIDE SEQUENCE [LARGE SCALE GENOMIC DNA]</scope>
    <source>
        <strain evidence="4">floridensis</strain>
    </source>
</reference>
<gene>
    <name evidence="3" type="ORF">VCUG_00588</name>
</gene>